<evidence type="ECO:0000256" key="1">
    <source>
        <dbReference type="ARBA" id="ARBA00004370"/>
    </source>
</evidence>
<dbReference type="Gene3D" id="3.60.10.10">
    <property type="entry name" value="Endonuclease/exonuclease/phosphatase"/>
    <property type="match status" value="1"/>
</dbReference>
<feature type="coiled-coil region" evidence="6">
    <location>
        <begin position="472"/>
        <end position="567"/>
    </location>
</feature>
<feature type="domain" description="Reverse transcriptase" evidence="10">
    <location>
        <begin position="1073"/>
        <end position="1406"/>
    </location>
</feature>
<dbReference type="PROSITE" id="PS50878">
    <property type="entry name" value="RT_POL"/>
    <property type="match status" value="1"/>
</dbReference>
<feature type="transmembrane region" description="Helical" evidence="8">
    <location>
        <begin position="254"/>
        <end position="270"/>
    </location>
</feature>
<evidence type="ECO:0000256" key="3">
    <source>
        <dbReference type="ARBA" id="ARBA00022692"/>
    </source>
</evidence>
<feature type="domain" description="G-protein coupled receptors family 1 profile" evidence="9">
    <location>
        <begin position="32"/>
        <end position="270"/>
    </location>
</feature>
<dbReference type="GO" id="GO:0003824">
    <property type="term" value="F:catalytic activity"/>
    <property type="evidence" value="ECO:0007669"/>
    <property type="project" value="InterPro"/>
</dbReference>
<dbReference type="InterPro" id="IPR000276">
    <property type="entry name" value="GPCR_Rhodpsn"/>
</dbReference>
<feature type="transmembrane region" description="Helical" evidence="8">
    <location>
        <begin position="213"/>
        <end position="234"/>
    </location>
</feature>
<dbReference type="InterPro" id="IPR043502">
    <property type="entry name" value="DNA/RNA_pol_sf"/>
</dbReference>
<accession>A0A8J6HI08</accession>
<gene>
    <name evidence="11" type="ORF">GEV33_008039</name>
</gene>
<reference evidence="11" key="2">
    <citation type="submission" date="2021-08" db="EMBL/GenBank/DDBJ databases">
        <authorList>
            <person name="Eriksson T."/>
        </authorList>
    </citation>
    <scope>NUCLEOTIDE SEQUENCE</scope>
    <source>
        <strain evidence="11">Stoneville</strain>
        <tissue evidence="11">Whole head</tissue>
    </source>
</reference>
<dbReference type="PROSITE" id="PS00237">
    <property type="entry name" value="G_PROTEIN_RECEP_F1_1"/>
    <property type="match status" value="1"/>
</dbReference>
<keyword evidence="12" id="KW-1185">Reference proteome</keyword>
<evidence type="ECO:0000313" key="12">
    <source>
        <dbReference type="Proteomes" id="UP000719412"/>
    </source>
</evidence>
<comment type="similarity">
    <text evidence="2">Belongs to the G-protein coupled receptor 1 family.</text>
</comment>
<dbReference type="SUPFAM" id="SSF81321">
    <property type="entry name" value="Family A G protein-coupled receptor-like"/>
    <property type="match status" value="1"/>
</dbReference>
<feature type="transmembrane region" description="Helical" evidence="8">
    <location>
        <begin position="85"/>
        <end position="109"/>
    </location>
</feature>
<keyword evidence="4 8" id="KW-1133">Transmembrane helix</keyword>
<feature type="transmembrane region" description="Helical" evidence="8">
    <location>
        <begin position="20"/>
        <end position="41"/>
    </location>
</feature>
<dbReference type="InterPro" id="IPR017452">
    <property type="entry name" value="GPCR_Rhodpsn_7TM"/>
</dbReference>
<evidence type="ECO:0000256" key="4">
    <source>
        <dbReference type="ARBA" id="ARBA00022989"/>
    </source>
</evidence>
<protein>
    <recommendedName>
        <fullName evidence="13">G-protein coupled receptors family 1 profile domain-containing protein</fullName>
    </recommendedName>
</protein>
<dbReference type="Pfam" id="PF00078">
    <property type="entry name" value="RVT_1"/>
    <property type="match status" value="1"/>
</dbReference>
<evidence type="ECO:0000313" key="11">
    <source>
        <dbReference type="EMBL" id="KAH0814753.1"/>
    </source>
</evidence>
<proteinExistence type="inferred from homology"/>
<dbReference type="CDD" id="cd09076">
    <property type="entry name" value="L1-EN"/>
    <property type="match status" value="1"/>
</dbReference>
<dbReference type="Gene3D" id="1.20.1070.10">
    <property type="entry name" value="Rhodopsin 7-helix transmembrane proteins"/>
    <property type="match status" value="2"/>
</dbReference>
<evidence type="ECO:0000259" key="10">
    <source>
        <dbReference type="PROSITE" id="PS50878"/>
    </source>
</evidence>
<name>A0A8J6HI08_TENMO</name>
<dbReference type="GO" id="GO:0004930">
    <property type="term" value="F:G protein-coupled receptor activity"/>
    <property type="evidence" value="ECO:0007669"/>
    <property type="project" value="InterPro"/>
</dbReference>
<evidence type="ECO:0000256" key="7">
    <source>
        <dbReference type="SAM" id="MobiDB-lite"/>
    </source>
</evidence>
<dbReference type="PROSITE" id="PS50262">
    <property type="entry name" value="G_PROTEIN_RECEP_F1_2"/>
    <property type="match status" value="1"/>
</dbReference>
<keyword evidence="5 8" id="KW-0472">Membrane</keyword>
<evidence type="ECO:0000256" key="8">
    <source>
        <dbReference type="SAM" id="Phobius"/>
    </source>
</evidence>
<keyword evidence="6" id="KW-0175">Coiled coil</keyword>
<reference evidence="11" key="1">
    <citation type="journal article" date="2020" name="J Insects Food Feed">
        <title>The yellow mealworm (Tenebrio molitor) genome: a resource for the emerging insects as food and feed industry.</title>
        <authorList>
            <person name="Eriksson T."/>
            <person name="Andere A."/>
            <person name="Kelstrup H."/>
            <person name="Emery V."/>
            <person name="Picard C."/>
        </authorList>
    </citation>
    <scope>NUCLEOTIDE SEQUENCE</scope>
    <source>
        <strain evidence="11">Stoneville</strain>
        <tissue evidence="11">Whole head</tissue>
    </source>
</reference>
<feature type="region of interest" description="Disordered" evidence="7">
    <location>
        <begin position="408"/>
        <end position="454"/>
    </location>
</feature>
<dbReference type="Pfam" id="PF03372">
    <property type="entry name" value="Exo_endo_phos"/>
    <property type="match status" value="1"/>
</dbReference>
<organism evidence="11 12">
    <name type="scientific">Tenebrio molitor</name>
    <name type="common">Yellow mealworm beetle</name>
    <dbReference type="NCBI Taxonomy" id="7067"/>
    <lineage>
        <taxon>Eukaryota</taxon>
        <taxon>Metazoa</taxon>
        <taxon>Ecdysozoa</taxon>
        <taxon>Arthropoda</taxon>
        <taxon>Hexapoda</taxon>
        <taxon>Insecta</taxon>
        <taxon>Pterygota</taxon>
        <taxon>Neoptera</taxon>
        <taxon>Endopterygota</taxon>
        <taxon>Coleoptera</taxon>
        <taxon>Polyphaga</taxon>
        <taxon>Cucujiformia</taxon>
        <taxon>Tenebrionidae</taxon>
        <taxon>Tenebrio</taxon>
    </lineage>
</organism>
<sequence length="1556" mass="179249">MHTVMANVCEDMEVGFVRHLVITLIFFIGVAGNIAALWILYKSAKTRNKKHVLMLRCLAVNDLVAEIGMFTIITTQKYKLIPEHLICVGYVLLRAFGIGSGCVAFVMALERWLALTRPFYYQQVYTFVNGQNGKHTRPLLFFLMALLPCKRFSLFGTPPCTALCFCIAFCNLTVIWELSRIRPHGRVLVRRVSRSTVNSRTVAERFQTPEEVAFAKLMAIICIIFVACWAPQMISIPLAQFWKNSTFDKKFAKLANFLMCAYFTLDPYVLSIHKMNALYVTVSIPLLLVLAGFNHAHGLTTFGKPIQGTQQQQKPVAQAKFCTTQANCSLIKGTTCIKEKCLCGNNDVPHNGKCDAQKQGANHLCSAETDCVENARCLLAQERNKTIFAPGEKICVCEEGLPITPTGACGDGSKRATTQNTVLSHMDVAEQERKKKGNKRDKPEHDSPTNEERVFQRSKVIDRTPTKTEINRQQQNTKMEEIKTMIQQLSQDFKEEMTKFKREIKEDIEEIKDDINILKTEARQNRKKVEDLNGKICKVEREWTREKNEMNKKLAETEDKIEMMEKTRIRNNIIVTGIEINTKESKQLKEAVARILNEELNVKAGVNKAYRIGVKKYVVELTDWESKIQILKTKKVLKGKDMYIESELTREEMAIQKKIRDIAREERKKGAAAKKSDYLLTLNQQINETETKLKHRKHKVILVATWNVRTLYQAGKLRQALHEMENYGVEIMGISEARWKGVGEISVDRYKIIYSGQDETTGEHMNGVAIILNNKVRDSLISWEPVNDRIITARINMKNNNFTVVQCYAPTNVADIEDKEVFYSTLNRTMGSIPKEDIVLLMGDFNAKVGTDNNGLEDIMGKNGIGEKNENGEMMVELCGLHQLKIGGTLFKHKNCHKITWVSPDKKVQNQIDHICISEAWCNNLLDTRNKRGADIETDHYLVVAKIRAELQVMKKKYKPRVTKIFDIQKLNKEKFKERFIDMLREKEASIDYDNKGIQDVWQHCKDAFLETSKQVLGYKSSKKREWMSQDTWNKIKERRELKKRGLSAKTRENYDQIQKEYSKVAADIKKKIKRDKRAHMESIAQEAQKAAERGDTRTLFNNVRRISGTKRSQKLIKDKNGKVLTTTEEQLQRWTEYFKETLNMARTNRDALTTAKQPELQINTEPPTIEELKEAIQSCKNGKAPGIDQIRSEMLKVDTDTTAKMLLPLFRRVWIEEVFPDEWKTGVVVKLPKKDYERAFDSIDRKCMWAALTNKGLPQKFVNLIKEGYNGYKCRILHEGTLSEEFETSTGVRQGCILSPLLFLVVIDEVLKTTVQDKKRGLMWTFEENLEDLDFADDICLLSQNGKQLQEKIDHLSRTSEKAGLKINKIKTKIMRLNTKAATSIEVGSEIIEEVEDFTYLGSIISGEEGVLKDTKQNLAIQQYYYRNKAQNFLVNGETCSIIWICLRTVLKIWWPRTITNEELWMKTGQVEIAHEIRKRKLGWMGHTLRKDDKEICKRALYWNPIGRRKIGRPKETWKRSTLRETNKSVAEMGYIARDRNEWRKFVSSLCPSRE</sequence>
<evidence type="ECO:0000256" key="6">
    <source>
        <dbReference type="SAM" id="Coils"/>
    </source>
</evidence>
<evidence type="ECO:0000256" key="5">
    <source>
        <dbReference type="ARBA" id="ARBA00023136"/>
    </source>
</evidence>
<keyword evidence="3 8" id="KW-0812">Transmembrane</keyword>
<feature type="transmembrane region" description="Helical" evidence="8">
    <location>
        <begin position="152"/>
        <end position="176"/>
    </location>
</feature>
<evidence type="ECO:0008006" key="13">
    <source>
        <dbReference type="Google" id="ProtNLM"/>
    </source>
</evidence>
<evidence type="ECO:0000256" key="2">
    <source>
        <dbReference type="ARBA" id="ARBA00010663"/>
    </source>
</evidence>
<dbReference type="PANTHER" id="PTHR47027">
    <property type="entry name" value="REVERSE TRANSCRIPTASE DOMAIN-CONTAINING PROTEIN"/>
    <property type="match status" value="1"/>
</dbReference>
<dbReference type="SUPFAM" id="SSF56672">
    <property type="entry name" value="DNA/RNA polymerases"/>
    <property type="match status" value="1"/>
</dbReference>
<feature type="transmembrane region" description="Helical" evidence="8">
    <location>
        <begin position="53"/>
        <end position="73"/>
    </location>
</feature>
<dbReference type="PANTHER" id="PTHR47027:SF25">
    <property type="entry name" value="REVERSE TRANSCRIPTASE DOMAIN-CONTAINING PROTEIN"/>
    <property type="match status" value="1"/>
</dbReference>
<dbReference type="EMBL" id="JABDTM020023972">
    <property type="protein sequence ID" value="KAH0814753.1"/>
    <property type="molecule type" value="Genomic_DNA"/>
</dbReference>
<evidence type="ECO:0000259" key="9">
    <source>
        <dbReference type="PROSITE" id="PS50262"/>
    </source>
</evidence>
<dbReference type="SUPFAM" id="SSF56219">
    <property type="entry name" value="DNase I-like"/>
    <property type="match status" value="1"/>
</dbReference>
<comment type="caution">
    <text evidence="11">The sequence shown here is derived from an EMBL/GenBank/DDBJ whole genome shotgun (WGS) entry which is preliminary data.</text>
</comment>
<dbReference type="GO" id="GO:0071897">
    <property type="term" value="P:DNA biosynthetic process"/>
    <property type="evidence" value="ECO:0007669"/>
    <property type="project" value="UniProtKB-ARBA"/>
</dbReference>
<dbReference type="InterPro" id="IPR036691">
    <property type="entry name" value="Endo/exonu/phosph_ase_sf"/>
</dbReference>
<feature type="compositionally biased region" description="Basic and acidic residues" evidence="7">
    <location>
        <begin position="440"/>
        <end position="454"/>
    </location>
</feature>
<comment type="subcellular location">
    <subcellularLocation>
        <location evidence="1">Membrane</location>
    </subcellularLocation>
</comment>
<feature type="transmembrane region" description="Helical" evidence="8">
    <location>
        <begin position="277"/>
        <end position="296"/>
    </location>
</feature>
<dbReference type="GO" id="GO:0016020">
    <property type="term" value="C:membrane"/>
    <property type="evidence" value="ECO:0007669"/>
    <property type="project" value="UniProtKB-SubCell"/>
</dbReference>
<dbReference type="CDD" id="cd00637">
    <property type="entry name" value="7tm_classA_rhodopsin-like"/>
    <property type="match status" value="1"/>
</dbReference>
<dbReference type="InterPro" id="IPR000477">
    <property type="entry name" value="RT_dom"/>
</dbReference>
<dbReference type="InterPro" id="IPR005135">
    <property type="entry name" value="Endo/exonuclease/phosphatase"/>
</dbReference>
<dbReference type="Proteomes" id="UP000719412">
    <property type="component" value="Unassembled WGS sequence"/>
</dbReference>